<evidence type="ECO:0000256" key="8">
    <source>
        <dbReference type="SAM" id="MobiDB-lite"/>
    </source>
</evidence>
<dbReference type="AlphaFoldDB" id="A0A813PV73"/>
<keyword evidence="4" id="KW-0862">Zinc</keyword>
<feature type="domain" description="C2H2-type" evidence="9">
    <location>
        <begin position="438"/>
        <end position="461"/>
    </location>
</feature>
<dbReference type="Pfam" id="PF00096">
    <property type="entry name" value="zf-C2H2"/>
    <property type="match status" value="3"/>
</dbReference>
<dbReference type="Proteomes" id="UP000677228">
    <property type="component" value="Unassembled WGS sequence"/>
</dbReference>
<reference evidence="10" key="1">
    <citation type="submission" date="2021-02" db="EMBL/GenBank/DDBJ databases">
        <authorList>
            <person name="Nowell W R."/>
        </authorList>
    </citation>
    <scope>NUCLEOTIDE SEQUENCE</scope>
</reference>
<dbReference type="SMART" id="SM00355">
    <property type="entry name" value="ZnF_C2H2"/>
    <property type="match status" value="3"/>
</dbReference>
<dbReference type="EMBL" id="CAJNOK010010187">
    <property type="protein sequence ID" value="CAF1108666.1"/>
    <property type="molecule type" value="Genomic_DNA"/>
</dbReference>
<keyword evidence="14" id="KW-1185">Reference proteome</keyword>
<keyword evidence="6" id="KW-0804">Transcription</keyword>
<dbReference type="GO" id="GO:0008270">
    <property type="term" value="F:zinc ion binding"/>
    <property type="evidence" value="ECO:0007669"/>
    <property type="project" value="UniProtKB-KW"/>
</dbReference>
<evidence type="ECO:0000256" key="6">
    <source>
        <dbReference type="ARBA" id="ARBA00023163"/>
    </source>
</evidence>
<dbReference type="FunFam" id="3.30.160.60:FF:000032">
    <property type="entry name" value="Krueppel-like factor 4"/>
    <property type="match status" value="1"/>
</dbReference>
<evidence type="ECO:0000256" key="7">
    <source>
        <dbReference type="PROSITE-ProRule" id="PRU00042"/>
    </source>
</evidence>
<dbReference type="EMBL" id="CAJOBA010012288">
    <property type="protein sequence ID" value="CAF3874523.1"/>
    <property type="molecule type" value="Genomic_DNA"/>
</dbReference>
<dbReference type="OrthoDB" id="4748970at2759"/>
<dbReference type="PANTHER" id="PTHR23235:SF166">
    <property type="entry name" value="DENDRITIC ARBOR REDUCTION PROTEIN 1"/>
    <property type="match status" value="1"/>
</dbReference>
<name>A0A813PV73_9BILA</name>
<evidence type="ECO:0000256" key="5">
    <source>
        <dbReference type="ARBA" id="ARBA00023015"/>
    </source>
</evidence>
<dbReference type="InterPro" id="IPR013087">
    <property type="entry name" value="Znf_C2H2_type"/>
</dbReference>
<feature type="domain" description="C2H2-type" evidence="9">
    <location>
        <begin position="404"/>
        <end position="437"/>
    </location>
</feature>
<dbReference type="SUPFAM" id="SSF57667">
    <property type="entry name" value="beta-beta-alpha zinc fingers"/>
    <property type="match status" value="2"/>
</dbReference>
<organism evidence="10 14">
    <name type="scientific">Didymodactylos carnosus</name>
    <dbReference type="NCBI Taxonomy" id="1234261"/>
    <lineage>
        <taxon>Eukaryota</taxon>
        <taxon>Metazoa</taxon>
        <taxon>Spiralia</taxon>
        <taxon>Gnathifera</taxon>
        <taxon>Rotifera</taxon>
        <taxon>Eurotatoria</taxon>
        <taxon>Bdelloidea</taxon>
        <taxon>Philodinida</taxon>
        <taxon>Philodinidae</taxon>
        <taxon>Didymodactylos</taxon>
    </lineage>
</organism>
<evidence type="ECO:0000259" key="9">
    <source>
        <dbReference type="PROSITE" id="PS50157"/>
    </source>
</evidence>
<dbReference type="PANTHER" id="PTHR23235">
    <property type="entry name" value="KRUEPPEL-LIKE TRANSCRIPTION FACTOR"/>
    <property type="match status" value="1"/>
</dbReference>
<evidence type="ECO:0000313" key="11">
    <source>
        <dbReference type="EMBL" id="CAF1108666.1"/>
    </source>
</evidence>
<accession>A0A813PV73</accession>
<proteinExistence type="predicted"/>
<feature type="domain" description="C2H2-type" evidence="9">
    <location>
        <begin position="374"/>
        <end position="403"/>
    </location>
</feature>
<gene>
    <name evidence="10" type="ORF">GPM918_LOCUS1265</name>
    <name evidence="11" type="ORF">OVA965_LOCUS19654</name>
    <name evidence="12" type="ORF">SRO942_LOCUS1265</name>
    <name evidence="13" type="ORF">TMI583_LOCUS19767</name>
</gene>
<keyword evidence="5" id="KW-0805">Transcription regulation</keyword>
<evidence type="ECO:0000313" key="10">
    <source>
        <dbReference type="EMBL" id="CAF0758792.1"/>
    </source>
</evidence>
<dbReference type="GO" id="GO:0000978">
    <property type="term" value="F:RNA polymerase II cis-regulatory region sequence-specific DNA binding"/>
    <property type="evidence" value="ECO:0007669"/>
    <property type="project" value="TreeGrafter"/>
</dbReference>
<evidence type="ECO:0000256" key="1">
    <source>
        <dbReference type="ARBA" id="ARBA00022723"/>
    </source>
</evidence>
<protein>
    <recommendedName>
        <fullName evidence="9">C2H2-type domain-containing protein</fullName>
    </recommendedName>
</protein>
<evidence type="ECO:0000256" key="4">
    <source>
        <dbReference type="ARBA" id="ARBA00022833"/>
    </source>
</evidence>
<evidence type="ECO:0000256" key="2">
    <source>
        <dbReference type="ARBA" id="ARBA00022737"/>
    </source>
</evidence>
<keyword evidence="2" id="KW-0677">Repeat</keyword>
<dbReference type="Proteomes" id="UP000682733">
    <property type="component" value="Unassembled WGS sequence"/>
</dbReference>
<sequence length="461" mass="53043">MTNTSSLLTNENDFCSSPKTVTHSELERLMKDTAHLRDPSLILETPNVYDQAERMKSLGMIDYEQTPRTKFYDHYSKFDIINSYSSDDHNEKPGMMISPLTPTTTTISSVGSFHHSSLKRSSYSPSMLIAQKHVPVEKEFSYYIKDKDIDHYRMYQSPLPCSHEQFKRQHNPESSLCSMCCHSGNHSPTNYHIKPEPMYSYSTQSCPQTHPPYCVMNCTSVLPFNYPSQYTQMDDSYLHSRTSQSYTIDGNCSFPLPQPIFFSDDDQPQPRTTFSSSCSSSSSPLLEKCPSTELSQTDHFLCDDEKSNVILDYSTHPTTNLSENHFCSTAQKPLKVHITKTQVEKPIKKRLPKKKQNSVSKRVMGANHRQPVLHICKFEGCSKTYNKSSHLKAHERTHTGEKPYACPWNDGVTACGWRFARSDELTRHYRKHTGDRPFQCKQCDRKFARSDHLTLHMKRHT</sequence>
<keyword evidence="1" id="KW-0479">Metal-binding</keyword>
<dbReference type="EMBL" id="CAJOBC010000115">
    <property type="protein sequence ID" value="CAF3539390.1"/>
    <property type="molecule type" value="Genomic_DNA"/>
</dbReference>
<dbReference type="InterPro" id="IPR036236">
    <property type="entry name" value="Znf_C2H2_sf"/>
</dbReference>
<evidence type="ECO:0000313" key="13">
    <source>
        <dbReference type="EMBL" id="CAF3874523.1"/>
    </source>
</evidence>
<keyword evidence="3 7" id="KW-0863">Zinc-finger</keyword>
<dbReference type="Proteomes" id="UP000663829">
    <property type="component" value="Unassembled WGS sequence"/>
</dbReference>
<feature type="region of interest" description="Disordered" evidence="8">
    <location>
        <begin position="1"/>
        <end position="20"/>
    </location>
</feature>
<dbReference type="EMBL" id="CAJNOQ010000115">
    <property type="protein sequence ID" value="CAF0758792.1"/>
    <property type="molecule type" value="Genomic_DNA"/>
</dbReference>
<evidence type="ECO:0000256" key="3">
    <source>
        <dbReference type="ARBA" id="ARBA00022771"/>
    </source>
</evidence>
<dbReference type="PROSITE" id="PS00028">
    <property type="entry name" value="ZINC_FINGER_C2H2_1"/>
    <property type="match status" value="2"/>
</dbReference>
<dbReference type="Proteomes" id="UP000681722">
    <property type="component" value="Unassembled WGS sequence"/>
</dbReference>
<dbReference type="Gene3D" id="3.30.160.60">
    <property type="entry name" value="Classic Zinc Finger"/>
    <property type="match status" value="3"/>
</dbReference>
<comment type="caution">
    <text evidence="10">The sequence shown here is derived from an EMBL/GenBank/DDBJ whole genome shotgun (WGS) entry which is preliminary data.</text>
</comment>
<evidence type="ECO:0000313" key="14">
    <source>
        <dbReference type="Proteomes" id="UP000663829"/>
    </source>
</evidence>
<dbReference type="GO" id="GO:0000981">
    <property type="term" value="F:DNA-binding transcription factor activity, RNA polymerase II-specific"/>
    <property type="evidence" value="ECO:0007669"/>
    <property type="project" value="TreeGrafter"/>
</dbReference>
<feature type="region of interest" description="Disordered" evidence="8">
    <location>
        <begin position="265"/>
        <end position="284"/>
    </location>
</feature>
<evidence type="ECO:0000313" key="12">
    <source>
        <dbReference type="EMBL" id="CAF3539390.1"/>
    </source>
</evidence>
<dbReference type="PROSITE" id="PS50157">
    <property type="entry name" value="ZINC_FINGER_C2H2_2"/>
    <property type="match status" value="3"/>
</dbReference>